<dbReference type="Pfam" id="PF14567">
    <property type="entry name" value="SUKH_5"/>
    <property type="match status" value="1"/>
</dbReference>
<dbReference type="EMBL" id="JABBFZ010000052">
    <property type="protein sequence ID" value="NML35538.1"/>
    <property type="molecule type" value="Genomic_DNA"/>
</dbReference>
<accession>A0A7Y0FGY4</accession>
<reference evidence="2 3" key="1">
    <citation type="submission" date="2020-04" db="EMBL/GenBank/DDBJ databases">
        <title>Paraburkholderia sp. G-4-1-8 isolated from soil.</title>
        <authorList>
            <person name="Dahal R.H."/>
        </authorList>
    </citation>
    <scope>NUCLEOTIDE SEQUENCE [LARGE SCALE GENOMIC DNA]</scope>
    <source>
        <strain evidence="2 3">G-4-1-8</strain>
    </source>
</reference>
<dbReference type="InterPro" id="IPR018958">
    <property type="entry name" value="Knr4/Smi1-like_dom"/>
</dbReference>
<protein>
    <submittedName>
        <fullName evidence="2">SMI1/KNR4 family protein</fullName>
    </submittedName>
</protein>
<name>A0A7Y0FGY4_9BURK</name>
<sequence length="159" mass="17687">MEYEQLRNELQTILTDHPDEGRSYGGRSERAIKAVETLLGLTLPSSYRKFVADFGAVDFYGFEVYGIPSEDPAQETSVPSCAWLTRSEREHGLPSGFLVIGSSGDGLTYVLSAIEPNAMYAYGGYEFEANPPKEIAGGFNDFLRSYIEQAKRFIDEDSM</sequence>
<dbReference type="RefSeq" id="WP_169501712.1">
    <property type="nucleotide sequence ID" value="NZ_JABBFZ010000052.1"/>
</dbReference>
<dbReference type="InterPro" id="IPR037883">
    <property type="entry name" value="Knr4/Smi1-like_sf"/>
</dbReference>
<evidence type="ECO:0000313" key="2">
    <source>
        <dbReference type="EMBL" id="NML35538.1"/>
    </source>
</evidence>
<dbReference type="Proteomes" id="UP000583127">
    <property type="component" value="Unassembled WGS sequence"/>
</dbReference>
<keyword evidence="3" id="KW-1185">Reference proteome</keyword>
<evidence type="ECO:0000313" key="3">
    <source>
        <dbReference type="Proteomes" id="UP000583127"/>
    </source>
</evidence>
<dbReference type="SUPFAM" id="SSF160631">
    <property type="entry name" value="SMI1/KNR4-like"/>
    <property type="match status" value="1"/>
</dbReference>
<gene>
    <name evidence="2" type="ORF">HHL14_32610</name>
</gene>
<feature type="domain" description="Knr4/Smi1-like" evidence="1">
    <location>
        <begin position="26"/>
        <end position="145"/>
    </location>
</feature>
<comment type="caution">
    <text evidence="2">The sequence shown here is derived from an EMBL/GenBank/DDBJ whole genome shotgun (WGS) entry which is preliminary data.</text>
</comment>
<dbReference type="Gene3D" id="3.40.1580.10">
    <property type="entry name" value="SMI1/KNR4-like"/>
    <property type="match status" value="1"/>
</dbReference>
<dbReference type="AlphaFoldDB" id="A0A7Y0FGY4"/>
<evidence type="ECO:0000259" key="1">
    <source>
        <dbReference type="SMART" id="SM00860"/>
    </source>
</evidence>
<dbReference type="SMART" id="SM00860">
    <property type="entry name" value="SMI1_KNR4"/>
    <property type="match status" value="1"/>
</dbReference>
<proteinExistence type="predicted"/>
<organism evidence="2 3">
    <name type="scientific">Paraburkholderia antibiotica</name>
    <dbReference type="NCBI Taxonomy" id="2728839"/>
    <lineage>
        <taxon>Bacteria</taxon>
        <taxon>Pseudomonadati</taxon>
        <taxon>Pseudomonadota</taxon>
        <taxon>Betaproteobacteria</taxon>
        <taxon>Burkholderiales</taxon>
        <taxon>Burkholderiaceae</taxon>
        <taxon>Paraburkholderia</taxon>
    </lineage>
</organism>